<feature type="compositionally biased region" description="Low complexity" evidence="1">
    <location>
        <begin position="1055"/>
        <end position="1067"/>
    </location>
</feature>
<feature type="region of interest" description="Disordered" evidence="1">
    <location>
        <begin position="1325"/>
        <end position="1361"/>
    </location>
</feature>
<feature type="compositionally biased region" description="Pro residues" evidence="1">
    <location>
        <begin position="1088"/>
        <end position="1097"/>
    </location>
</feature>
<feature type="compositionally biased region" description="Basic and acidic residues" evidence="1">
    <location>
        <begin position="1264"/>
        <end position="1273"/>
    </location>
</feature>
<feature type="compositionally biased region" description="Polar residues" evidence="1">
    <location>
        <begin position="1325"/>
        <end position="1342"/>
    </location>
</feature>
<feature type="region of interest" description="Disordered" evidence="1">
    <location>
        <begin position="44"/>
        <end position="123"/>
    </location>
</feature>
<feature type="compositionally biased region" description="Basic and acidic residues" evidence="1">
    <location>
        <begin position="1343"/>
        <end position="1355"/>
    </location>
</feature>
<evidence type="ECO:0000313" key="2">
    <source>
        <dbReference type="EMBL" id="KAL2836352.1"/>
    </source>
</evidence>
<keyword evidence="3" id="KW-1185">Reference proteome</keyword>
<feature type="compositionally biased region" description="Low complexity" evidence="1">
    <location>
        <begin position="67"/>
        <end position="113"/>
    </location>
</feature>
<feature type="compositionally biased region" description="Polar residues" evidence="1">
    <location>
        <begin position="374"/>
        <end position="384"/>
    </location>
</feature>
<dbReference type="Proteomes" id="UP001610446">
    <property type="component" value="Unassembled WGS sequence"/>
</dbReference>
<dbReference type="InterPro" id="IPR008626">
    <property type="entry name" value="Mediator_Med15_fun"/>
</dbReference>
<gene>
    <name evidence="2" type="ORF">BJY01DRAFT_58703</name>
</gene>
<organism evidence="2 3">
    <name type="scientific">Aspergillus pseudoustus</name>
    <dbReference type="NCBI Taxonomy" id="1810923"/>
    <lineage>
        <taxon>Eukaryota</taxon>
        <taxon>Fungi</taxon>
        <taxon>Dikarya</taxon>
        <taxon>Ascomycota</taxon>
        <taxon>Pezizomycotina</taxon>
        <taxon>Eurotiomycetes</taxon>
        <taxon>Eurotiomycetidae</taxon>
        <taxon>Eurotiales</taxon>
        <taxon>Aspergillaceae</taxon>
        <taxon>Aspergillus</taxon>
        <taxon>Aspergillus subgen. Nidulantes</taxon>
    </lineage>
</organism>
<feature type="region of interest" description="Disordered" evidence="1">
    <location>
        <begin position="1210"/>
        <end position="1285"/>
    </location>
</feature>
<feature type="region of interest" description="Disordered" evidence="1">
    <location>
        <begin position="324"/>
        <end position="444"/>
    </location>
</feature>
<sequence length="1410" mass="154700">MNFEAKAFREAASKTDYDREFNDKLVHIRDTRVRQAQAMQGGMMQQGQATSMPGVGQSPFPQQINRPMQASPMPGQQQMQMGMNDPNQQVTMQQRQQQQQQQPQAMLQQQRSQPRPGGVAALNDELNSLSPAEYENVCRVANQILQKTSQEDMSKIKVNLQNMTPDQKVYLSKKGMDPITYFFRVQALNQLRRFKRSRMEMARNTQTNAIDPANAMMGDPMMNQQRQQIFQNMVNMQQRNSPFSMASQQGIDPSSFIGNVENIQGQQADGLRSQEAGQLVVPASSQMNQQFNAQNMLVGQQMGQVNINNAGISPQFLAQQHLPNGQANVPDRSQQAAQLQSQSQPQAQTQAQRVQAAQKAQAQMAMSQSGQAPTHMQQQISQSPAMPMLNRPMAAPGQMSPAQAAAQVQPPSRQPGMGQLPPNVQSMGNQPGMQGRPNIPANLPPHVQEQLAQMSNEQLTAFFMNQRRMMANNPALARANAAQQNMALQQNLSQSSQGQQMANGQMGNAQSMRASMGSLGLQQQLAAMAGAQQTNQMIPGQQMSAQQRQQLHHQQQLHRLQLLRQSGGSGMEMTPEQIREMDRVPFPPQIFANNPNAASIPKNIKTWGHVKELATTNPQLLGATDLPKLMTLQKYHLAQILKETSNRNLEQNGQMPFMPANFQRQPQPFMNPQQFQPGQQHAQFAMPQIRQITPQDLQVARQRLGAQVQNLTDDQLRDALRQRQMHAAQARAAQALANQQNQSQAQVQPPVSTPAAASLVKAEPQAPPQMPQQQAQNQVTKPQTAATPAKATKASAPKQTSPASKRKVQTEEAIAPQTSPVQGSSQPAASQGLPATVPPKPPLNLSNISREQLAAMTPQQRAQIEAHIRRQQGQARGAINRASAEEAWNNLPDRIRQQYNELAKNAPPEQPVAVTPEQRTIMNQQLRDCTDYLGRMDALVQFISKIPGHEKNVRSLLGMRIQLMRQFKAGPDWALNDQVTITPEYLTGTTNYIKKLFHHMIARVNQQQNQGPGQRPGGSQAPNAQQANQNMAPLNASNLQQLQQQEEALQRARRASSQTAASGASAIPPAPFGAPSPHGVPHAYGPGSIPPPELKLPPPKKRKQSHPSTTPVSGPSGAKVQTNKQVAAETKPVIGAFRCAILECQYHHQGFASQNELDKHVEENHKAEEPIEDPLEFALQSFGTLIKDEEKADAKGFGFTVDTPAMVSSKTTASTLPVKHDVKAEGATPASGTTPMGRVSSQIAAKPASPASSQQLTPSNKVKPTTDGKKEANRQASMATAPKDPWADSAISLEAIRDTFMDLTDDSGLGFGPMDEFLNAEMFTGTQDTPDSVATGVTTQTPKDTDMPKNDEEGGKNANPMEDSWIPLDWFCLPGRFEDGLLVNEAYEDIDWEMVDFKGVEDNGITIPAL</sequence>
<feature type="compositionally biased region" description="Low complexity" evidence="1">
    <location>
        <begin position="725"/>
        <end position="758"/>
    </location>
</feature>
<feature type="compositionally biased region" description="Polar residues" evidence="1">
    <location>
        <begin position="422"/>
        <end position="432"/>
    </location>
</feature>
<evidence type="ECO:0000256" key="1">
    <source>
        <dbReference type="SAM" id="MobiDB-lite"/>
    </source>
</evidence>
<proteinExistence type="predicted"/>
<feature type="region of interest" description="Disordered" evidence="1">
    <location>
        <begin position="722"/>
        <end position="843"/>
    </location>
</feature>
<feature type="compositionally biased region" description="Polar residues" evidence="1">
    <location>
        <begin position="1106"/>
        <end position="1124"/>
    </location>
</feature>
<name>A0ABR4JB69_9EURO</name>
<feature type="compositionally biased region" description="Low complexity" evidence="1">
    <location>
        <begin position="771"/>
        <end position="801"/>
    </location>
</feature>
<feature type="compositionally biased region" description="Low complexity" evidence="1">
    <location>
        <begin position="401"/>
        <end position="415"/>
    </location>
</feature>
<comment type="caution">
    <text evidence="2">The sequence shown here is derived from an EMBL/GenBank/DDBJ whole genome shotgun (WGS) entry which is preliminary data.</text>
</comment>
<dbReference type="EMBL" id="JBFXLU010000180">
    <property type="protein sequence ID" value="KAL2836352.1"/>
    <property type="molecule type" value="Genomic_DNA"/>
</dbReference>
<evidence type="ECO:0000313" key="3">
    <source>
        <dbReference type="Proteomes" id="UP001610446"/>
    </source>
</evidence>
<feature type="compositionally biased region" description="Low complexity" evidence="1">
    <location>
        <begin position="1240"/>
        <end position="1255"/>
    </location>
</feature>
<reference evidence="2 3" key="1">
    <citation type="submission" date="2024-07" db="EMBL/GenBank/DDBJ databases">
        <title>Section-level genome sequencing and comparative genomics of Aspergillus sections Usti and Cavernicolus.</title>
        <authorList>
            <consortium name="Lawrence Berkeley National Laboratory"/>
            <person name="Nybo J.L."/>
            <person name="Vesth T.C."/>
            <person name="Theobald S."/>
            <person name="Frisvad J.C."/>
            <person name="Larsen T.O."/>
            <person name="Kjaerboelling I."/>
            <person name="Rothschild-Mancinelli K."/>
            <person name="Lyhne E.K."/>
            <person name="Kogle M.E."/>
            <person name="Barry K."/>
            <person name="Clum A."/>
            <person name="Na H."/>
            <person name="Ledsgaard L."/>
            <person name="Lin J."/>
            <person name="Lipzen A."/>
            <person name="Kuo A."/>
            <person name="Riley R."/>
            <person name="Mondo S."/>
            <person name="Labutti K."/>
            <person name="Haridas S."/>
            <person name="Pangalinan J."/>
            <person name="Salamov A.A."/>
            <person name="Simmons B.A."/>
            <person name="Magnuson J.K."/>
            <person name="Chen J."/>
            <person name="Drula E."/>
            <person name="Henrissat B."/>
            <person name="Wiebenga A."/>
            <person name="Lubbers R.J."/>
            <person name="Gomes A.C."/>
            <person name="Makela M.R."/>
            <person name="Stajich J."/>
            <person name="Grigoriev I.V."/>
            <person name="Mortensen U.H."/>
            <person name="De Vries R.P."/>
            <person name="Baker S.E."/>
            <person name="Andersen M.R."/>
        </authorList>
    </citation>
    <scope>NUCLEOTIDE SEQUENCE [LARGE SCALE GENOMIC DNA]</scope>
    <source>
        <strain evidence="2 3">CBS 123904</strain>
    </source>
</reference>
<evidence type="ECO:0008006" key="4">
    <source>
        <dbReference type="Google" id="ProtNLM"/>
    </source>
</evidence>
<feature type="compositionally biased region" description="Polar residues" evidence="1">
    <location>
        <begin position="816"/>
        <end position="829"/>
    </location>
</feature>
<feature type="region of interest" description="Disordered" evidence="1">
    <location>
        <begin position="1040"/>
        <end position="1124"/>
    </location>
</feature>
<protein>
    <recommendedName>
        <fullName evidence="4">Mediator complex subunit 15 KIX domain-containing protein</fullName>
    </recommendedName>
</protein>
<dbReference type="Pfam" id="PF05397">
    <property type="entry name" value="Med15_fungi"/>
    <property type="match status" value="1"/>
</dbReference>
<feature type="compositionally biased region" description="Low complexity" evidence="1">
    <location>
        <begin position="333"/>
        <end position="372"/>
    </location>
</feature>
<accession>A0ABR4JB69</accession>